<gene>
    <name evidence="1" type="ORF">PSHT_00027</name>
</gene>
<dbReference type="AlphaFoldDB" id="A0A2S4WP36"/>
<reference evidence="2" key="2">
    <citation type="journal article" date="2018" name="BMC Genomics">
        <title>Genomic insights into host adaptation between the wheat stripe rust pathogen (Puccinia striiformis f. sp. tritici) and the barley stripe rust pathogen (Puccinia striiformis f. sp. hordei).</title>
        <authorList>
            <person name="Xia C."/>
            <person name="Wang M."/>
            <person name="Yin C."/>
            <person name="Cornejo O.E."/>
            <person name="Hulbert S.H."/>
            <person name="Chen X."/>
        </authorList>
    </citation>
    <scope>NUCLEOTIDE SEQUENCE [LARGE SCALE GENOMIC DNA]</scope>
    <source>
        <strain evidence="2">93TX-2</strain>
    </source>
</reference>
<accession>A0A2S4WP36</accession>
<keyword evidence="2" id="KW-1185">Reference proteome</keyword>
<sequence>MSLVAFVPRCVAHQPASDLFSLQSTVLGECSQGLGPSNLWAFLGAQTPPMCETTIHGVKMAYTRNLND</sequence>
<reference evidence="1 2" key="1">
    <citation type="submission" date="2017-12" db="EMBL/GenBank/DDBJ databases">
        <title>Gene loss provides genomic basis for host adaptation in cereal stripe rust fungi.</title>
        <authorList>
            <person name="Xia C."/>
        </authorList>
    </citation>
    <scope>NUCLEOTIDE SEQUENCE [LARGE SCALE GENOMIC DNA]</scope>
    <source>
        <strain evidence="1 2">93TX-2</strain>
    </source>
</reference>
<evidence type="ECO:0000313" key="1">
    <source>
        <dbReference type="EMBL" id="POW23532.1"/>
    </source>
</evidence>
<dbReference type="VEuPathDB" id="FungiDB:PSHT_00027"/>
<organism evidence="1 2">
    <name type="scientific">Puccinia striiformis</name>
    <dbReference type="NCBI Taxonomy" id="27350"/>
    <lineage>
        <taxon>Eukaryota</taxon>
        <taxon>Fungi</taxon>
        <taxon>Dikarya</taxon>
        <taxon>Basidiomycota</taxon>
        <taxon>Pucciniomycotina</taxon>
        <taxon>Pucciniomycetes</taxon>
        <taxon>Pucciniales</taxon>
        <taxon>Pucciniaceae</taxon>
        <taxon>Puccinia</taxon>
    </lineage>
</organism>
<reference evidence="2" key="3">
    <citation type="journal article" date="2018" name="Mol. Plant Microbe Interact.">
        <title>Genome sequence resources for the wheat stripe rust pathogen (Puccinia striiformis f. sp. tritici) and the barley stripe rust pathogen (Puccinia striiformis f. sp. hordei).</title>
        <authorList>
            <person name="Xia C."/>
            <person name="Wang M."/>
            <person name="Yin C."/>
            <person name="Cornejo O.E."/>
            <person name="Hulbert S.H."/>
            <person name="Chen X."/>
        </authorList>
    </citation>
    <scope>NUCLEOTIDE SEQUENCE [LARGE SCALE GENOMIC DNA]</scope>
    <source>
        <strain evidence="2">93TX-2</strain>
    </source>
</reference>
<comment type="caution">
    <text evidence="1">The sequence shown here is derived from an EMBL/GenBank/DDBJ whole genome shotgun (WGS) entry which is preliminary data.</text>
</comment>
<dbReference type="Proteomes" id="UP000238274">
    <property type="component" value="Unassembled WGS sequence"/>
</dbReference>
<proteinExistence type="predicted"/>
<dbReference type="EMBL" id="PKSM01000001">
    <property type="protein sequence ID" value="POW23532.1"/>
    <property type="molecule type" value="Genomic_DNA"/>
</dbReference>
<protein>
    <submittedName>
        <fullName evidence="1">Uncharacterized protein</fullName>
    </submittedName>
</protein>
<name>A0A2S4WP36_9BASI</name>
<evidence type="ECO:0000313" key="2">
    <source>
        <dbReference type="Proteomes" id="UP000238274"/>
    </source>
</evidence>